<accession>A0A9N9PDQ9</accession>
<dbReference type="Proteomes" id="UP000789396">
    <property type="component" value="Unassembled WGS sequence"/>
</dbReference>
<feature type="region of interest" description="Disordered" evidence="1">
    <location>
        <begin position="77"/>
        <end position="96"/>
    </location>
</feature>
<feature type="non-terminal residue" evidence="2">
    <location>
        <position position="96"/>
    </location>
</feature>
<gene>
    <name evidence="2" type="ORF">RFULGI_LOCUS18343</name>
</gene>
<keyword evidence="3" id="KW-1185">Reference proteome</keyword>
<feature type="non-terminal residue" evidence="2">
    <location>
        <position position="1"/>
    </location>
</feature>
<dbReference type="EMBL" id="CAJVPZ010079548">
    <property type="protein sequence ID" value="CAG8807057.1"/>
    <property type="molecule type" value="Genomic_DNA"/>
</dbReference>
<evidence type="ECO:0000313" key="3">
    <source>
        <dbReference type="Proteomes" id="UP000789396"/>
    </source>
</evidence>
<evidence type="ECO:0000313" key="2">
    <source>
        <dbReference type="EMBL" id="CAG8807057.1"/>
    </source>
</evidence>
<name>A0A9N9PDQ9_9GLOM</name>
<dbReference type="AlphaFoldDB" id="A0A9N9PDQ9"/>
<dbReference type="OrthoDB" id="10480461at2759"/>
<reference evidence="2" key="1">
    <citation type="submission" date="2021-06" db="EMBL/GenBank/DDBJ databases">
        <authorList>
            <person name="Kallberg Y."/>
            <person name="Tangrot J."/>
            <person name="Rosling A."/>
        </authorList>
    </citation>
    <scope>NUCLEOTIDE SEQUENCE</scope>
    <source>
        <strain evidence="2">IN212</strain>
    </source>
</reference>
<proteinExistence type="predicted"/>
<comment type="caution">
    <text evidence="2">The sequence shown here is derived from an EMBL/GenBank/DDBJ whole genome shotgun (WGS) entry which is preliminary data.</text>
</comment>
<organism evidence="2 3">
    <name type="scientific">Racocetra fulgida</name>
    <dbReference type="NCBI Taxonomy" id="60492"/>
    <lineage>
        <taxon>Eukaryota</taxon>
        <taxon>Fungi</taxon>
        <taxon>Fungi incertae sedis</taxon>
        <taxon>Mucoromycota</taxon>
        <taxon>Glomeromycotina</taxon>
        <taxon>Glomeromycetes</taxon>
        <taxon>Diversisporales</taxon>
        <taxon>Gigasporaceae</taxon>
        <taxon>Racocetra</taxon>
    </lineage>
</organism>
<sequence>GPVQKKIKGYTRNSVDHGFGNTKREYSRSEIWCIDQFAKVIERNLWSKIDPYCPITFHDKLCPKPSDSVIERVGRLKGTRAKENKAGKKLSEEIEK</sequence>
<evidence type="ECO:0000256" key="1">
    <source>
        <dbReference type="SAM" id="MobiDB-lite"/>
    </source>
</evidence>
<protein>
    <submittedName>
        <fullName evidence="2">13576_t:CDS:1</fullName>
    </submittedName>
</protein>